<proteinExistence type="predicted"/>
<keyword evidence="1" id="KW-0472">Membrane</keyword>
<comment type="caution">
    <text evidence="2">The sequence shown here is derived from an EMBL/GenBank/DDBJ whole genome shotgun (WGS) entry which is preliminary data.</text>
</comment>
<accession>A0A841RKN4</accession>
<reference evidence="2 3" key="1">
    <citation type="submission" date="2020-08" db="EMBL/GenBank/DDBJ databases">
        <title>Genomic Encyclopedia of Type Strains, Phase IV (KMG-IV): sequencing the most valuable type-strain genomes for metagenomic binning, comparative biology and taxonomic classification.</title>
        <authorList>
            <person name="Goeker M."/>
        </authorList>
    </citation>
    <scope>NUCLEOTIDE SEQUENCE [LARGE SCALE GENOMIC DNA]</scope>
    <source>
        <strain evidence="2 3">DSM 11805</strain>
    </source>
</reference>
<dbReference type="AlphaFoldDB" id="A0A841RKN4"/>
<evidence type="ECO:0000256" key="1">
    <source>
        <dbReference type="SAM" id="Phobius"/>
    </source>
</evidence>
<evidence type="ECO:0000313" key="3">
    <source>
        <dbReference type="Proteomes" id="UP000572212"/>
    </source>
</evidence>
<protein>
    <recommendedName>
        <fullName evidence="4">DUF4064 domain-containing protein</fullName>
    </recommendedName>
</protein>
<keyword evidence="1" id="KW-1133">Transmembrane helix</keyword>
<dbReference type="Proteomes" id="UP000572212">
    <property type="component" value="Unassembled WGS sequence"/>
</dbReference>
<feature type="transmembrane region" description="Helical" evidence="1">
    <location>
        <begin position="7"/>
        <end position="28"/>
    </location>
</feature>
<evidence type="ECO:0000313" key="2">
    <source>
        <dbReference type="EMBL" id="MBB6512512.1"/>
    </source>
</evidence>
<sequence>MKRKMERVFIIIGSLWNLITAFLTMFSYNSWFQSEGAKQFQNAETNLALAGGQMINNISKIIFLFGLFMLIASIINFVVAMNVKDNEIQYKLIIWIGIWTAIQLVSMDIIGFVFYMLAFVIYMAKNKAIKLAQSQVSTQ</sequence>
<feature type="transmembrane region" description="Helical" evidence="1">
    <location>
        <begin position="92"/>
        <end position="124"/>
    </location>
</feature>
<dbReference type="EMBL" id="JACHON010000003">
    <property type="protein sequence ID" value="MBB6512512.1"/>
    <property type="molecule type" value="Genomic_DNA"/>
</dbReference>
<keyword evidence="1" id="KW-0812">Transmembrane</keyword>
<gene>
    <name evidence="2" type="ORF">GGQ92_001295</name>
</gene>
<name>A0A841RKN4_9BACI</name>
<evidence type="ECO:0008006" key="4">
    <source>
        <dbReference type="Google" id="ProtNLM"/>
    </source>
</evidence>
<feature type="transmembrane region" description="Helical" evidence="1">
    <location>
        <begin position="61"/>
        <end position="80"/>
    </location>
</feature>
<organism evidence="2 3">
    <name type="scientific">Gracilibacillus halotolerans</name>
    <dbReference type="NCBI Taxonomy" id="74386"/>
    <lineage>
        <taxon>Bacteria</taxon>
        <taxon>Bacillati</taxon>
        <taxon>Bacillota</taxon>
        <taxon>Bacilli</taxon>
        <taxon>Bacillales</taxon>
        <taxon>Bacillaceae</taxon>
        <taxon>Gracilibacillus</taxon>
    </lineage>
</organism>
<keyword evidence="3" id="KW-1185">Reference proteome</keyword>
<dbReference type="RefSeq" id="WP_184245855.1">
    <property type="nucleotide sequence ID" value="NZ_BAAACU010000058.1"/>
</dbReference>